<dbReference type="Gene3D" id="3.40.1390.10">
    <property type="entry name" value="MurE/MurF, N-terminal domain"/>
    <property type="match status" value="1"/>
</dbReference>
<proteinExistence type="predicted"/>
<protein>
    <submittedName>
        <fullName evidence="2">UDP-3-O-(3-hydroxymyristoyl)glucosamine N-acyltransferase</fullName>
    </submittedName>
</protein>
<comment type="caution">
    <text evidence="2">The sequence shown here is derived from an EMBL/GenBank/DDBJ whole genome shotgun (WGS) entry which is preliminary data.</text>
</comment>
<reference evidence="2" key="1">
    <citation type="journal article" date="2020" name="mSystems">
        <title>Genome- and Community-Level Interaction Insights into Carbon Utilization and Element Cycling Functions of Hydrothermarchaeota in Hydrothermal Sediment.</title>
        <authorList>
            <person name="Zhou Z."/>
            <person name="Liu Y."/>
            <person name="Xu W."/>
            <person name="Pan J."/>
            <person name="Luo Z.H."/>
            <person name="Li M."/>
        </authorList>
    </citation>
    <scope>NUCLEOTIDE SEQUENCE [LARGE SCALE GENOMIC DNA]</scope>
    <source>
        <strain evidence="2">HyVt-533</strain>
    </source>
</reference>
<evidence type="ECO:0000259" key="1">
    <source>
        <dbReference type="Pfam" id="PF04613"/>
    </source>
</evidence>
<dbReference type="InterPro" id="IPR020573">
    <property type="entry name" value="UDP_GlcNAc_AcTrfase_non-rep"/>
</dbReference>
<dbReference type="GO" id="GO:0016747">
    <property type="term" value="F:acyltransferase activity, transferring groups other than amino-acyl groups"/>
    <property type="evidence" value="ECO:0007669"/>
    <property type="project" value="InterPro"/>
</dbReference>
<dbReference type="EMBL" id="DROK01000280">
    <property type="protein sequence ID" value="HHI98090.1"/>
    <property type="molecule type" value="Genomic_DNA"/>
</dbReference>
<dbReference type="GO" id="GO:0009245">
    <property type="term" value="P:lipid A biosynthetic process"/>
    <property type="evidence" value="ECO:0007669"/>
    <property type="project" value="InterPro"/>
</dbReference>
<sequence length="70" mass="7606">MPYKLSELADLLKAAWSGQDVEINGVNALAYAQKGEISFVESPRFLEEAKASKASALIVSPALKEKLVNR</sequence>
<gene>
    <name evidence="2" type="ORF">ENJ96_09620</name>
</gene>
<dbReference type="GO" id="GO:0016020">
    <property type="term" value="C:membrane"/>
    <property type="evidence" value="ECO:0007669"/>
    <property type="project" value="GOC"/>
</dbReference>
<dbReference type="Pfam" id="PF04613">
    <property type="entry name" value="LpxD"/>
    <property type="match status" value="1"/>
</dbReference>
<name>A0A7V5P1I9_9BACT</name>
<evidence type="ECO:0000313" key="2">
    <source>
        <dbReference type="EMBL" id="HHI98090.1"/>
    </source>
</evidence>
<dbReference type="AlphaFoldDB" id="A0A7V5P1I9"/>
<organism evidence="2">
    <name type="scientific">Thermodesulfatator atlanticus</name>
    <dbReference type="NCBI Taxonomy" id="501497"/>
    <lineage>
        <taxon>Bacteria</taxon>
        <taxon>Pseudomonadati</taxon>
        <taxon>Thermodesulfobacteriota</taxon>
        <taxon>Thermodesulfobacteria</taxon>
        <taxon>Thermodesulfobacteriales</taxon>
        <taxon>Thermodesulfatatoraceae</taxon>
        <taxon>Thermodesulfatator</taxon>
    </lineage>
</organism>
<dbReference type="Proteomes" id="UP000886101">
    <property type="component" value="Unassembled WGS sequence"/>
</dbReference>
<feature type="domain" description="UDP-3-O-[3-hydroxymyristoyl] glucosamine N-acyltransferase non-repeat region" evidence="1">
    <location>
        <begin position="20"/>
        <end position="66"/>
    </location>
</feature>
<feature type="non-terminal residue" evidence="2">
    <location>
        <position position="70"/>
    </location>
</feature>
<accession>A0A7V5P1I9</accession>